<sequence>MRKLFRFSRSVPTASIGVYLVALSAVVALPLVVFVMLLMMELERRDREILAANTAEEAQTVARSMDRTLQDMTTTLRVLATSPELEAGNLQSFHNRTQKSLRSNSLYVLAAAADGQQLLNTRVPFGAPLRKVSDPESLATALETRVTHVSDVFFGATSQQFVFNVVMPLPEDVARSSGAAALIMTQNAADLGRLISIEGLPPQWSVAIVDGAGKIVMSAGESNASSISAFPEETLKLMTGINGTIEDVDGEPRQIYGYAQVLGSTWKAVVWGPIEAAQSAVIATSRRLLIGSLLFLGIGMLCGYLIARQLRIPISQIARMAERIGKGEIVSPVETRIKEASQIAVALSNASFDRSQAEDRMHLILHELVHRTKNILTLVQAMMRQLARQSRSMDEFQKAISERLQGLGKSIEALASEQWAGVPLKRLVTIQLDTFAEASDRVELDGEDFALRAEAVQNLGLVLHELATNSLKYGALSVPEGRVRVSWRQDDPADPHSLLHLTWEELDGPAAHEPSETGFGTTIIRRHAAAAFGGNVQIQYLPTGLVWTLVAPREAFERGAGDSVQDLMSG</sequence>
<keyword evidence="5" id="KW-0547">Nucleotide-binding</keyword>
<feature type="transmembrane region" description="Helical" evidence="8">
    <location>
        <begin position="288"/>
        <end position="307"/>
    </location>
</feature>
<gene>
    <name evidence="10" type="ORF">REJC140_00749</name>
</gene>
<evidence type="ECO:0000259" key="9">
    <source>
        <dbReference type="SMART" id="SM00911"/>
    </source>
</evidence>
<dbReference type="PANTHER" id="PTHR41523:SF7">
    <property type="entry name" value="HISTIDINE KINASE"/>
    <property type="match status" value="1"/>
</dbReference>
<feature type="transmembrane region" description="Helical" evidence="8">
    <location>
        <begin position="16"/>
        <end position="39"/>
    </location>
</feature>
<dbReference type="Gene3D" id="3.30.450.20">
    <property type="entry name" value="PAS domain"/>
    <property type="match status" value="1"/>
</dbReference>
<feature type="domain" description="Signal transduction histidine kinase HWE region" evidence="9">
    <location>
        <begin position="367"/>
        <end position="448"/>
    </location>
</feature>
<evidence type="ECO:0000256" key="2">
    <source>
        <dbReference type="ARBA" id="ARBA00012438"/>
    </source>
</evidence>
<dbReference type="InterPro" id="IPR011102">
    <property type="entry name" value="Sig_transdc_His_kinase_HWE"/>
</dbReference>
<dbReference type="GO" id="GO:0016301">
    <property type="term" value="F:kinase activity"/>
    <property type="evidence" value="ECO:0007669"/>
    <property type="project" value="UniProtKB-KW"/>
</dbReference>
<dbReference type="Pfam" id="PF07536">
    <property type="entry name" value="HWE_HK"/>
    <property type="match status" value="1"/>
</dbReference>
<dbReference type="InterPro" id="IPR036890">
    <property type="entry name" value="HATPase_C_sf"/>
</dbReference>
<dbReference type="SMART" id="SM00911">
    <property type="entry name" value="HWE_HK"/>
    <property type="match status" value="1"/>
</dbReference>
<keyword evidence="4" id="KW-0808">Transferase</keyword>
<keyword evidence="6 10" id="KW-0418">Kinase</keyword>
<organism evidence="10 11">
    <name type="scientific">Pseudorhizobium endolithicum</name>
    <dbReference type="NCBI Taxonomy" id="1191678"/>
    <lineage>
        <taxon>Bacteria</taxon>
        <taxon>Pseudomonadati</taxon>
        <taxon>Pseudomonadota</taxon>
        <taxon>Alphaproteobacteria</taxon>
        <taxon>Hyphomicrobiales</taxon>
        <taxon>Rhizobiaceae</taxon>
        <taxon>Rhizobium/Agrobacterium group</taxon>
        <taxon>Pseudorhizobium</taxon>
    </lineage>
</organism>
<accession>A0ABM8PNF9</accession>
<keyword evidence="3" id="KW-0597">Phosphoprotein</keyword>
<evidence type="ECO:0000256" key="5">
    <source>
        <dbReference type="ARBA" id="ARBA00022741"/>
    </source>
</evidence>
<evidence type="ECO:0000256" key="8">
    <source>
        <dbReference type="SAM" id="Phobius"/>
    </source>
</evidence>
<evidence type="ECO:0000256" key="1">
    <source>
        <dbReference type="ARBA" id="ARBA00000085"/>
    </source>
</evidence>
<keyword evidence="8" id="KW-1133">Transmembrane helix</keyword>
<protein>
    <recommendedName>
        <fullName evidence="2">histidine kinase</fullName>
        <ecNumber evidence="2">2.7.13.3</ecNumber>
    </recommendedName>
</protein>
<keyword evidence="8" id="KW-0812">Transmembrane</keyword>
<keyword evidence="7" id="KW-0067">ATP-binding</keyword>
<name>A0ABM8PNF9_9HYPH</name>
<evidence type="ECO:0000256" key="4">
    <source>
        <dbReference type="ARBA" id="ARBA00022679"/>
    </source>
</evidence>
<dbReference type="PANTHER" id="PTHR41523">
    <property type="entry name" value="TWO-COMPONENT SYSTEM SENSOR PROTEIN"/>
    <property type="match status" value="1"/>
</dbReference>
<evidence type="ECO:0000313" key="11">
    <source>
        <dbReference type="Proteomes" id="UP000606921"/>
    </source>
</evidence>
<dbReference type="Proteomes" id="UP000606921">
    <property type="component" value="Unassembled WGS sequence"/>
</dbReference>
<comment type="catalytic activity">
    <reaction evidence="1">
        <text>ATP + protein L-histidine = ADP + protein N-phospho-L-histidine.</text>
        <dbReference type="EC" id="2.7.13.3"/>
    </reaction>
</comment>
<dbReference type="EC" id="2.7.13.3" evidence="2"/>
<reference evidence="10 11" key="1">
    <citation type="submission" date="2020-11" db="EMBL/GenBank/DDBJ databases">
        <authorList>
            <person name="Lassalle F."/>
        </authorList>
    </citation>
    <scope>NUCLEOTIDE SEQUENCE [LARGE SCALE GENOMIC DNA]</scope>
    <source>
        <strain evidence="10 11">JC140</strain>
    </source>
</reference>
<proteinExistence type="predicted"/>
<keyword evidence="8" id="KW-0472">Membrane</keyword>
<evidence type="ECO:0000256" key="6">
    <source>
        <dbReference type="ARBA" id="ARBA00022777"/>
    </source>
</evidence>
<comment type="caution">
    <text evidence="10">The sequence shown here is derived from an EMBL/GenBank/DDBJ whole genome shotgun (WGS) entry which is preliminary data.</text>
</comment>
<dbReference type="EMBL" id="CABFWF030000012">
    <property type="protein sequence ID" value="CAD7039421.1"/>
    <property type="molecule type" value="Genomic_DNA"/>
</dbReference>
<evidence type="ECO:0000256" key="7">
    <source>
        <dbReference type="ARBA" id="ARBA00022840"/>
    </source>
</evidence>
<dbReference type="RefSeq" id="WP_408004525.1">
    <property type="nucleotide sequence ID" value="NZ_CABFWF030000012.1"/>
</dbReference>
<dbReference type="Gene3D" id="6.10.340.10">
    <property type="match status" value="1"/>
</dbReference>
<keyword evidence="11" id="KW-1185">Reference proteome</keyword>
<evidence type="ECO:0000313" key="10">
    <source>
        <dbReference type="EMBL" id="CAD7039421.1"/>
    </source>
</evidence>
<dbReference type="SUPFAM" id="SSF55874">
    <property type="entry name" value="ATPase domain of HSP90 chaperone/DNA topoisomerase II/histidine kinase"/>
    <property type="match status" value="1"/>
</dbReference>
<dbReference type="Gene3D" id="3.30.565.10">
    <property type="entry name" value="Histidine kinase-like ATPase, C-terminal domain"/>
    <property type="match status" value="1"/>
</dbReference>
<evidence type="ECO:0000256" key="3">
    <source>
        <dbReference type="ARBA" id="ARBA00022553"/>
    </source>
</evidence>